<evidence type="ECO:0000259" key="1">
    <source>
        <dbReference type="SMART" id="SM00666"/>
    </source>
</evidence>
<feature type="domain" description="PB1" evidence="1">
    <location>
        <begin position="27"/>
        <end position="111"/>
    </location>
</feature>
<organism evidence="2 3">
    <name type="scientific">Tagetes erecta</name>
    <name type="common">African marigold</name>
    <dbReference type="NCBI Taxonomy" id="13708"/>
    <lineage>
        <taxon>Eukaryota</taxon>
        <taxon>Viridiplantae</taxon>
        <taxon>Streptophyta</taxon>
        <taxon>Embryophyta</taxon>
        <taxon>Tracheophyta</taxon>
        <taxon>Spermatophyta</taxon>
        <taxon>Magnoliopsida</taxon>
        <taxon>eudicotyledons</taxon>
        <taxon>Gunneridae</taxon>
        <taxon>Pentapetalae</taxon>
        <taxon>asterids</taxon>
        <taxon>campanulids</taxon>
        <taxon>Asterales</taxon>
        <taxon>Asteraceae</taxon>
        <taxon>Asteroideae</taxon>
        <taxon>Heliantheae alliance</taxon>
        <taxon>Tageteae</taxon>
        <taxon>Tagetes</taxon>
    </lineage>
</organism>
<accession>A0AAD8NZE1</accession>
<dbReference type="PANTHER" id="PTHR31066:SF10">
    <property type="entry name" value="OCTICOSAPEPTIDE_PHOX_BEM1P FAMILY PROTEIN"/>
    <property type="match status" value="1"/>
</dbReference>
<protein>
    <recommendedName>
        <fullName evidence="1">PB1 domain-containing protein</fullName>
    </recommendedName>
</protein>
<dbReference type="InterPro" id="IPR053198">
    <property type="entry name" value="Gynoecium_Dev_Regulator"/>
</dbReference>
<name>A0AAD8NZE1_TARER</name>
<dbReference type="SUPFAM" id="SSF54277">
    <property type="entry name" value="CAD &amp; PB1 domains"/>
    <property type="match status" value="1"/>
</dbReference>
<dbReference type="InterPro" id="IPR000270">
    <property type="entry name" value="PB1_dom"/>
</dbReference>
<reference evidence="2" key="1">
    <citation type="journal article" date="2023" name="bioRxiv">
        <title>Improved chromosome-level genome assembly for marigold (Tagetes erecta).</title>
        <authorList>
            <person name="Jiang F."/>
            <person name="Yuan L."/>
            <person name="Wang S."/>
            <person name="Wang H."/>
            <person name="Xu D."/>
            <person name="Wang A."/>
            <person name="Fan W."/>
        </authorList>
    </citation>
    <scope>NUCLEOTIDE SEQUENCE</scope>
    <source>
        <strain evidence="2">WSJ</strain>
        <tissue evidence="2">Leaf</tissue>
    </source>
</reference>
<dbReference type="SMART" id="SM00666">
    <property type="entry name" value="PB1"/>
    <property type="match status" value="1"/>
</dbReference>
<dbReference type="PANTHER" id="PTHR31066">
    <property type="entry name" value="OS05G0427100 PROTEIN-RELATED"/>
    <property type="match status" value="1"/>
</dbReference>
<evidence type="ECO:0000313" key="2">
    <source>
        <dbReference type="EMBL" id="KAK1427548.1"/>
    </source>
</evidence>
<proteinExistence type="predicted"/>
<comment type="caution">
    <text evidence="2">The sequence shown here is derived from an EMBL/GenBank/DDBJ whole genome shotgun (WGS) entry which is preliminary data.</text>
</comment>
<dbReference type="Gene3D" id="3.10.20.90">
    <property type="entry name" value="Phosphatidylinositol 3-kinase Catalytic Subunit, Chain A, domain 1"/>
    <property type="match status" value="1"/>
</dbReference>
<keyword evidence="3" id="KW-1185">Reference proteome</keyword>
<dbReference type="CDD" id="cd06410">
    <property type="entry name" value="PB1_UP2"/>
    <property type="match status" value="1"/>
</dbReference>
<sequence length="193" mass="21757">MTRITNSSSPSTIKFLYSYAGKILPRNTDGNLRYIGGHTRVLTTNCSITFSELIVKFFESCGFSVNLKFKLPSEDLDVLISVTCDEDLRSMIEEYDRVSTELKIRVLLFPVKSLKTISPVPSFESIVDYLMKPKPVACLRKRDCYRCELDDEFGECDRTIRCEDSCVAADLAEVAVDVAKEDFSGVTVEELDC</sequence>
<dbReference type="AlphaFoldDB" id="A0AAD8NZE1"/>
<gene>
    <name evidence="2" type="ORF">QVD17_16235</name>
</gene>
<dbReference type="Pfam" id="PF00564">
    <property type="entry name" value="PB1"/>
    <property type="match status" value="1"/>
</dbReference>
<dbReference type="Proteomes" id="UP001229421">
    <property type="component" value="Unassembled WGS sequence"/>
</dbReference>
<evidence type="ECO:0000313" key="3">
    <source>
        <dbReference type="Proteomes" id="UP001229421"/>
    </source>
</evidence>
<dbReference type="EMBL" id="JAUHHV010000004">
    <property type="protein sequence ID" value="KAK1427548.1"/>
    <property type="molecule type" value="Genomic_DNA"/>
</dbReference>